<dbReference type="PANTHER" id="PTHR31851">
    <property type="entry name" value="FE(2+)/MN(2+) TRANSPORTER PCL1"/>
    <property type="match status" value="1"/>
</dbReference>
<evidence type="ECO:0000256" key="4">
    <source>
        <dbReference type="ARBA" id="ARBA00023136"/>
    </source>
</evidence>
<evidence type="ECO:0000313" key="8">
    <source>
        <dbReference type="Proteomes" id="UP000436181"/>
    </source>
</evidence>
<organism evidence="7 8">
    <name type="scientific">Corynebacterium zhongnanshanii</name>
    <dbReference type="NCBI Taxonomy" id="2768834"/>
    <lineage>
        <taxon>Bacteria</taxon>
        <taxon>Bacillati</taxon>
        <taxon>Actinomycetota</taxon>
        <taxon>Actinomycetes</taxon>
        <taxon>Mycobacteriales</taxon>
        <taxon>Corynebacteriaceae</taxon>
        <taxon>Corynebacterium</taxon>
    </lineage>
</organism>
<dbReference type="Proteomes" id="UP000436181">
    <property type="component" value="Unassembled WGS sequence"/>
</dbReference>
<gene>
    <name evidence="7" type="ORF">F8377_06590</name>
</gene>
<feature type="transmembrane region" description="Helical" evidence="6">
    <location>
        <begin position="354"/>
        <end position="371"/>
    </location>
</feature>
<feature type="transmembrane region" description="Helical" evidence="6">
    <location>
        <begin position="289"/>
        <end position="312"/>
    </location>
</feature>
<keyword evidence="2 6" id="KW-0812">Transmembrane</keyword>
<sequence length="376" mass="40099">MSKEKSRESAQNPAEAPQPSRKQINRWRQYLANERAEGAVYRELARKKQGEEREILLGIAEAEERHEEYWRQRLGDHVGLPRSASWGTRMMAWMARRFGTVFVLAMMQSAESRNGYVKDEDATEQMAADEAIHAEVIRGLAARGRAQMSGDFRAAIFGANDGLVSNTALVLGMVGTGASSQVALVTGLAGLLAGALSMAAGEYISVSSQQELMKASSPSPTAGKSVMELDVQENELELVYRARGMNAAEARRKALEVFDALEAGEGEDPQASFEMGMTRSEEEQGGSPISAAISSFFLFSLGALIPVVPYILGLTGSTAAVVACVLVGIALMVTGGIVGVLSGTSPLRRALRQLAIGFGAAAVTYLLGSLFDVSVS</sequence>
<evidence type="ECO:0000256" key="6">
    <source>
        <dbReference type="SAM" id="Phobius"/>
    </source>
</evidence>
<comment type="subcellular location">
    <subcellularLocation>
        <location evidence="1">Endomembrane system</location>
        <topology evidence="1">Multi-pass membrane protein</topology>
    </subcellularLocation>
</comment>
<feature type="transmembrane region" description="Helical" evidence="6">
    <location>
        <begin position="154"/>
        <end position="176"/>
    </location>
</feature>
<evidence type="ECO:0000313" key="7">
    <source>
        <dbReference type="EMBL" id="KAB3520898.1"/>
    </source>
</evidence>
<evidence type="ECO:0000256" key="3">
    <source>
        <dbReference type="ARBA" id="ARBA00022989"/>
    </source>
</evidence>
<dbReference type="InterPro" id="IPR009078">
    <property type="entry name" value="Ferritin-like_SF"/>
</dbReference>
<protein>
    <submittedName>
        <fullName evidence="7">Rubrerythrin family protein</fullName>
    </submittedName>
</protein>
<dbReference type="RefSeq" id="WP_151844437.1">
    <property type="nucleotide sequence ID" value="NZ_WBZJ01000002.1"/>
</dbReference>
<reference evidence="7 8" key="1">
    <citation type="submission" date="2019-10" db="EMBL/GenBank/DDBJ databases">
        <title>Corynebacterium sp novel species isolated from the respiratory tract of Marmot.</title>
        <authorList>
            <person name="Zhang G."/>
        </authorList>
    </citation>
    <scope>NUCLEOTIDE SEQUENCE [LARGE SCALE GENOMIC DNA]</scope>
    <source>
        <strain evidence="7 8">336</strain>
    </source>
</reference>
<keyword evidence="3 6" id="KW-1133">Transmembrane helix</keyword>
<keyword evidence="4 6" id="KW-0472">Membrane</keyword>
<dbReference type="InterPro" id="IPR039376">
    <property type="entry name" value="Ferritin_CCC1_N"/>
</dbReference>
<keyword evidence="8" id="KW-1185">Reference proteome</keyword>
<evidence type="ECO:0000256" key="1">
    <source>
        <dbReference type="ARBA" id="ARBA00004127"/>
    </source>
</evidence>
<evidence type="ECO:0000256" key="2">
    <source>
        <dbReference type="ARBA" id="ARBA00022692"/>
    </source>
</evidence>
<dbReference type="CDD" id="cd02433">
    <property type="entry name" value="Nodulin-21_like_2"/>
    <property type="match status" value="1"/>
</dbReference>
<feature type="region of interest" description="Disordered" evidence="5">
    <location>
        <begin position="1"/>
        <end position="24"/>
    </location>
</feature>
<accession>A0ABQ6VDA1</accession>
<dbReference type="CDD" id="cd01044">
    <property type="entry name" value="Ferritin_CCC1_N"/>
    <property type="match status" value="1"/>
</dbReference>
<dbReference type="InterPro" id="IPR008217">
    <property type="entry name" value="Ccc1_fam"/>
</dbReference>
<comment type="caution">
    <text evidence="7">The sequence shown here is derived from an EMBL/GenBank/DDBJ whole genome shotgun (WGS) entry which is preliminary data.</text>
</comment>
<feature type="transmembrane region" description="Helical" evidence="6">
    <location>
        <begin position="182"/>
        <end position="204"/>
    </location>
</feature>
<dbReference type="EMBL" id="WBZJ01000002">
    <property type="protein sequence ID" value="KAB3520898.1"/>
    <property type="molecule type" value="Genomic_DNA"/>
</dbReference>
<feature type="transmembrane region" description="Helical" evidence="6">
    <location>
        <begin position="318"/>
        <end position="342"/>
    </location>
</feature>
<name>A0ABQ6VDA1_9CORY</name>
<dbReference type="SUPFAM" id="SSF47240">
    <property type="entry name" value="Ferritin-like"/>
    <property type="match status" value="1"/>
</dbReference>
<evidence type="ECO:0000256" key="5">
    <source>
        <dbReference type="SAM" id="MobiDB-lite"/>
    </source>
</evidence>
<dbReference type="Pfam" id="PF01988">
    <property type="entry name" value="VIT1"/>
    <property type="match status" value="1"/>
</dbReference>
<proteinExistence type="predicted"/>